<evidence type="ECO:0000313" key="2">
    <source>
        <dbReference type="Proteomes" id="UP000467327"/>
    </source>
</evidence>
<accession>A0AAD1MER6</accession>
<dbReference type="KEGG" id="maic:MAIC_42720"/>
<reference evidence="1 2" key="1">
    <citation type="journal article" date="2019" name="Emerg. Microbes Infect.">
        <title>Comprehensive subspecies identification of 175 nontuberculous mycobacteria species based on 7547 genomic profiles.</title>
        <authorList>
            <person name="Matsumoto Y."/>
            <person name="Kinjo T."/>
            <person name="Motooka D."/>
            <person name="Nabeya D."/>
            <person name="Jung N."/>
            <person name="Uechi K."/>
            <person name="Horii T."/>
            <person name="Iida T."/>
            <person name="Fujita J."/>
            <person name="Nakamura S."/>
        </authorList>
    </citation>
    <scope>NUCLEOTIDE SEQUENCE [LARGE SCALE GENOMIC DNA]</scope>
    <source>
        <strain evidence="1 2">JCM 6376</strain>
    </source>
</reference>
<dbReference type="RefSeq" id="WP_115321722.1">
    <property type="nucleotide sequence ID" value="NZ_AP022561.1"/>
</dbReference>
<evidence type="ECO:0000313" key="1">
    <source>
        <dbReference type="EMBL" id="BBX09469.1"/>
    </source>
</evidence>
<dbReference type="Proteomes" id="UP000467327">
    <property type="component" value="Chromosome"/>
</dbReference>
<proteinExistence type="predicted"/>
<sequence length="106" mass="11859">MPLYKTTLTIENFEDLDQIADAHATGAFTNRDRYEGHPEMQNNCNVVWAAKALQTYVNVVGRDTIETSVSDLLGDLMHLCDAAGLDFDELVNKAEYDYGAEVEDLQ</sequence>
<protein>
    <submittedName>
        <fullName evidence="1">Uncharacterized protein</fullName>
    </submittedName>
</protein>
<dbReference type="EMBL" id="AP022561">
    <property type="protein sequence ID" value="BBX09469.1"/>
    <property type="molecule type" value="Genomic_DNA"/>
</dbReference>
<name>A0AAD1MER6_9MYCO</name>
<dbReference type="AlphaFoldDB" id="A0AAD1MER6"/>
<keyword evidence="2" id="KW-1185">Reference proteome</keyword>
<gene>
    <name evidence="1" type="ORF">MAIC_42720</name>
</gene>
<organism evidence="1 2">
    <name type="scientific">Mycolicibacterium aichiense</name>
    <dbReference type="NCBI Taxonomy" id="1799"/>
    <lineage>
        <taxon>Bacteria</taxon>
        <taxon>Bacillati</taxon>
        <taxon>Actinomycetota</taxon>
        <taxon>Actinomycetes</taxon>
        <taxon>Mycobacteriales</taxon>
        <taxon>Mycobacteriaceae</taxon>
        <taxon>Mycolicibacterium</taxon>
    </lineage>
</organism>